<dbReference type="STRING" id="596152.DesU5LDRAFT_0062"/>
<dbReference type="eggNOG" id="COG0463">
    <property type="taxonomic scope" value="Bacteria"/>
</dbReference>
<dbReference type="InterPro" id="IPR001173">
    <property type="entry name" value="Glyco_trans_2-like"/>
</dbReference>
<dbReference type="Gene3D" id="3.90.550.10">
    <property type="entry name" value="Spore Coat Polysaccharide Biosynthesis Protein SpsA, Chain A"/>
    <property type="match status" value="1"/>
</dbReference>
<keyword evidence="2" id="KW-0808">Transferase</keyword>
<organism evidence="2">
    <name type="scientific">Desulfovibrio sp. U5L</name>
    <dbReference type="NCBI Taxonomy" id="596152"/>
    <lineage>
        <taxon>Bacteria</taxon>
        <taxon>Pseudomonadati</taxon>
        <taxon>Thermodesulfobacteriota</taxon>
        <taxon>Desulfovibrionia</taxon>
        <taxon>Desulfovibrionales</taxon>
        <taxon>Desulfovibrionaceae</taxon>
        <taxon>Desulfovibrio</taxon>
    </lineage>
</organism>
<dbReference type="SUPFAM" id="SSF53448">
    <property type="entry name" value="Nucleotide-diphospho-sugar transferases"/>
    <property type="match status" value="1"/>
</dbReference>
<dbReference type="OrthoDB" id="9816424at2"/>
<dbReference type="PANTHER" id="PTHR43685">
    <property type="entry name" value="GLYCOSYLTRANSFERASE"/>
    <property type="match status" value="1"/>
</dbReference>
<sequence>MSTLSDPRLPAAAIGQPLVSIVVTNYNYGRYIAACLASVAGQTYPHWECCLVDDVSTDDSMDVVEGFLRDHPLRERFTVLRRQANGGQMEAFRDGLALARGTFCMMLDADDVLLPDFLETHVRAHLGRKAVAFTTSNQYQIDGDGRVIAGDHPDHLGKGRYRYVPEVPFQRGFWIWATASSMVFRRETLALLMPDPTVTFRICADYYIAQFANLLGNSLLIPTIHGCYRRHGENNFGDNPVIGAVNSVGCLDRHPPHDSFRAAMIDHIVANYPRFYRIYMEKGVVRLLCRLARPGELVRVVREHRDIFKRPTGWYLRFFLAYHLPRWRKNRRPWPKRLITVPEAYLFEGQGENPFP</sequence>
<dbReference type="Pfam" id="PF00535">
    <property type="entry name" value="Glycos_transf_2"/>
    <property type="match status" value="1"/>
</dbReference>
<dbReference type="GO" id="GO:0016740">
    <property type="term" value="F:transferase activity"/>
    <property type="evidence" value="ECO:0007669"/>
    <property type="project" value="UniProtKB-KW"/>
</dbReference>
<feature type="domain" description="Glycosyltransferase 2-like" evidence="1">
    <location>
        <begin position="20"/>
        <end position="146"/>
    </location>
</feature>
<accession>I2Q7M8</accession>
<evidence type="ECO:0000259" key="1">
    <source>
        <dbReference type="Pfam" id="PF00535"/>
    </source>
</evidence>
<dbReference type="PANTHER" id="PTHR43685:SF11">
    <property type="entry name" value="GLYCOSYLTRANSFERASE TAGX-RELATED"/>
    <property type="match status" value="1"/>
</dbReference>
<dbReference type="InterPro" id="IPR029044">
    <property type="entry name" value="Nucleotide-diphossugar_trans"/>
</dbReference>
<dbReference type="AlphaFoldDB" id="I2Q7M8"/>
<name>I2Q7M8_9BACT</name>
<dbReference type="HOGENOM" id="CLU_691992_0_0_7"/>
<evidence type="ECO:0000313" key="2">
    <source>
        <dbReference type="EMBL" id="EIG55784.1"/>
    </source>
</evidence>
<dbReference type="InterPro" id="IPR050834">
    <property type="entry name" value="Glycosyltransf_2"/>
</dbReference>
<reference evidence="2" key="1">
    <citation type="submission" date="2011-11" db="EMBL/GenBank/DDBJ databases">
        <title>Improved High-Quality Draft sequence of Desulfovibrio sp. U5L.</title>
        <authorList>
            <consortium name="US DOE Joint Genome Institute"/>
            <person name="Lucas S."/>
            <person name="Han J."/>
            <person name="Lapidus A."/>
            <person name="Cheng J.-F."/>
            <person name="Goodwin L."/>
            <person name="Pitluck S."/>
            <person name="Peters L."/>
            <person name="Ovchinnikova G."/>
            <person name="Held B."/>
            <person name="Detter J.C."/>
            <person name="Han C."/>
            <person name="Tapia R."/>
            <person name="Land M."/>
            <person name="Hauser L."/>
            <person name="Kyrpides N."/>
            <person name="Ivanova N."/>
            <person name="Pagani I."/>
            <person name="Gabster J."/>
            <person name="Walker C."/>
            <person name="Stolyar S."/>
            <person name="Stahl D."/>
            <person name="Arkin A."/>
            <person name="Dehal P."/>
            <person name="Hazen T."/>
            <person name="Woyke T."/>
        </authorList>
    </citation>
    <scope>NUCLEOTIDE SEQUENCE [LARGE SCALE GENOMIC DNA]</scope>
    <source>
        <strain evidence="2">U5L</strain>
    </source>
</reference>
<dbReference type="EMBL" id="JH600067">
    <property type="protein sequence ID" value="EIG55784.1"/>
    <property type="molecule type" value="Genomic_DNA"/>
</dbReference>
<protein>
    <submittedName>
        <fullName evidence="2">Glycosyl transferase</fullName>
    </submittedName>
</protein>
<gene>
    <name evidence="2" type="ORF">DesU5LDRAFT_0062</name>
</gene>
<proteinExistence type="predicted"/>